<sequence length="747" mass="82626">MTNQQPHHASTPADTAQRVSKGDLLIDQQLYDFIENEVLPVVKIDSNKYWQDFENIVKEFTPRNRELLAKRDQFQQQIDDWHNANPAKDGQINREAYRAFLQKIGYLQPQGDDFSVDTQNVDDEIAHIAAPQLVVPVRNARYALNAANARWGSLYDALYGTDAISEDNGQEKGKGYNPTRGAAVIAFAKDFLDKHFALQDGSYTDVTGFAVSDGKLVVKQGERQTALQDSAQFVGYTGNASQPSAVLLKHNGLHADIQIDADSPIGKADPAGIKDVLLEAAVTTIQDCEDSVAAVDAEEKTEVYRNWFGLMTGELAETFDKNGKTMTRTMQPDREYTAPNGEAFSLPGRSLMLIRNVGHLMTNPAILVKDNNGQTHEIYEGIMDALITPLCALPDLRHDNRLPNSRTGSMYIVKPKMHGVEEVQFTVDLFAAVERALGLPENTLKIGIMDEERRTSANLKACIRAARHRVIFINTGFMDRTGDEMHTSMQAGAFVRKNAMKNTDWLSAYERQNVQIGVDTGLAGKAQIGKGMWAQPDNMQAMLASKGAHPKSGATCAWVPSPTGATLHAIHYHDTDVFDVLANIQQQLDQGQSPDALDDLLTIPLAQATDWSDEEIAQELDNNIQGILGYVVRWVDQGIGCSKVPDIDNIGLMEDRATLRISSQHVANWLLHGIVTAEQVDETLQRMAKVVDQQNAGDPNYRPMAPNFDGYAYNAARDLIFEGTRQPSGYTEPLLHRARLALKRANA</sequence>
<dbReference type="InterPro" id="IPR048356">
    <property type="entry name" value="MS_N"/>
</dbReference>
<dbReference type="GO" id="GO:0006099">
    <property type="term" value="P:tricarboxylic acid cycle"/>
    <property type="evidence" value="ECO:0007669"/>
    <property type="project" value="UniProtKB-KW"/>
</dbReference>
<feature type="binding site" evidence="10">
    <location>
        <position position="451"/>
    </location>
    <ligand>
        <name>Mg(2+)</name>
        <dbReference type="ChEBI" id="CHEBI:18420"/>
    </ligand>
</feature>
<evidence type="ECO:0000256" key="6">
    <source>
        <dbReference type="ARBA" id="ARBA00022723"/>
    </source>
</evidence>
<dbReference type="UniPathway" id="UPA00703">
    <property type="reaction ID" value="UER00720"/>
</dbReference>
<evidence type="ECO:0000256" key="5">
    <source>
        <dbReference type="ARBA" id="ARBA00022679"/>
    </source>
</evidence>
<evidence type="ECO:0000256" key="2">
    <source>
        <dbReference type="ARBA" id="ARBA00022435"/>
    </source>
</evidence>
<evidence type="ECO:0000313" key="19">
    <source>
        <dbReference type="Proteomes" id="UP000092508"/>
    </source>
</evidence>
<evidence type="ECO:0000256" key="1">
    <source>
        <dbReference type="ARBA" id="ARBA00001946"/>
    </source>
</evidence>
<feature type="binding site" evidence="10">
    <location>
        <begin position="141"/>
        <end position="142"/>
    </location>
    <ligand>
        <name>acetyl-CoA</name>
        <dbReference type="ChEBI" id="CHEBI:57288"/>
    </ligand>
</feature>
<evidence type="ECO:0000259" key="15">
    <source>
        <dbReference type="Pfam" id="PF20656"/>
    </source>
</evidence>
<dbReference type="OrthoDB" id="9762054at2"/>
<evidence type="ECO:0000256" key="4">
    <source>
        <dbReference type="ARBA" id="ARBA00022532"/>
    </source>
</evidence>
<protein>
    <recommendedName>
        <fullName evidence="10 11">Malate synthase G</fullName>
        <ecNumber evidence="10 11">2.3.3.9</ecNumber>
    </recommendedName>
</protein>
<dbReference type="Gene3D" id="1.20.1220.12">
    <property type="entry name" value="Malate synthase, domain III"/>
    <property type="match status" value="1"/>
</dbReference>
<keyword evidence="8 10" id="KW-0558">Oxidation</keyword>
<feature type="modified residue" description="Cysteine sulfenic acid (-SOH)" evidence="10">
    <location>
        <position position="641"/>
    </location>
</feature>
<reference evidence="18 19" key="1">
    <citation type="submission" date="2016-06" db="EMBL/GenBank/DDBJ databases">
        <title>Draft genome of Moraxella atlantae CCUG 66109.</title>
        <authorList>
            <person name="Salva-Serra F."/>
            <person name="Engstrom-Jakobsson H."/>
            <person name="Thorell K."/>
            <person name="Gonzales-Siles L."/>
            <person name="Karlsson R."/>
            <person name="Boulund F."/>
            <person name="Engstrand L."/>
            <person name="Kristiansson E."/>
            <person name="Moore E."/>
        </authorList>
    </citation>
    <scope>NUCLEOTIDE SEQUENCE [LARGE SCALE GENOMIC DNA]</scope>
    <source>
        <strain evidence="18 19">CCUG 66109</strain>
    </source>
</reference>
<feature type="binding site" evidence="10">
    <location>
        <position position="291"/>
    </location>
    <ligand>
        <name>acetyl-CoA</name>
        <dbReference type="ChEBI" id="CHEBI:57288"/>
    </ligand>
</feature>
<name>A0A1B8QFJ7_9GAMM</name>
<evidence type="ECO:0000256" key="8">
    <source>
        <dbReference type="ARBA" id="ARBA00023097"/>
    </source>
</evidence>
<dbReference type="GO" id="GO:0000287">
    <property type="term" value="F:magnesium ion binding"/>
    <property type="evidence" value="ECO:0007669"/>
    <property type="project" value="TreeGrafter"/>
</dbReference>
<feature type="binding site" evidence="10">
    <location>
        <position position="560"/>
    </location>
    <ligand>
        <name>acetyl-CoA</name>
        <dbReference type="ChEBI" id="CHEBI:57288"/>
    </ligand>
</feature>
<comment type="cofactor">
    <cofactor evidence="1 10">
        <name>Mg(2+)</name>
        <dbReference type="ChEBI" id="CHEBI:18420"/>
    </cofactor>
</comment>
<evidence type="ECO:0000256" key="9">
    <source>
        <dbReference type="ARBA" id="ARBA00047918"/>
    </source>
</evidence>
<dbReference type="NCBIfam" id="TIGR01345">
    <property type="entry name" value="malate_syn_G"/>
    <property type="match status" value="1"/>
</dbReference>
<feature type="binding site" evidence="10">
    <location>
        <position position="328"/>
    </location>
    <ligand>
        <name>acetyl-CoA</name>
        <dbReference type="ChEBI" id="CHEBI:57288"/>
    </ligand>
</feature>
<dbReference type="Pfam" id="PF20658">
    <property type="entry name" value="MSG_insertion"/>
    <property type="match status" value="1"/>
</dbReference>
<dbReference type="PANTHER" id="PTHR42739:SF1">
    <property type="entry name" value="MALATE SYNTHASE G"/>
    <property type="match status" value="1"/>
</dbReference>
<dbReference type="EC" id="2.3.3.9" evidence="10 11"/>
<dbReference type="InterPro" id="IPR046363">
    <property type="entry name" value="MS_N_TIM-barrel_dom"/>
</dbReference>
<dbReference type="RefSeq" id="WP_067234590.1">
    <property type="nucleotide sequence ID" value="NZ_LZMZ01000004.1"/>
</dbReference>
<keyword evidence="2 10" id="KW-0329">Glyoxylate bypass</keyword>
<evidence type="ECO:0000256" key="3">
    <source>
        <dbReference type="ARBA" id="ARBA00022490"/>
    </source>
</evidence>
<dbReference type="HAMAP" id="MF_00641">
    <property type="entry name" value="Malate_synth_G"/>
    <property type="match status" value="1"/>
</dbReference>
<evidence type="ECO:0000256" key="10">
    <source>
        <dbReference type="HAMAP-Rule" id="MF_00641"/>
    </source>
</evidence>
<dbReference type="InterPro" id="IPR048355">
    <property type="entry name" value="MS_C"/>
</dbReference>
<dbReference type="InterPro" id="IPR006253">
    <property type="entry name" value="Malate_synthG"/>
</dbReference>
<comment type="caution">
    <text evidence="10">Lacks conserved residue(s) required for the propagation of feature annotation.</text>
</comment>
<evidence type="ECO:0000256" key="13">
    <source>
        <dbReference type="RuleBase" id="RU003572"/>
    </source>
</evidence>
<dbReference type="InterPro" id="IPR044856">
    <property type="entry name" value="Malate_synth_C_sf"/>
</dbReference>
<keyword evidence="6 10" id="KW-0479">Metal-binding</keyword>
<feature type="binding site" evidence="10">
    <location>
        <position position="134"/>
    </location>
    <ligand>
        <name>acetyl-CoA</name>
        <dbReference type="ChEBI" id="CHEBI:57288"/>
    </ligand>
</feature>
<keyword evidence="4 10" id="KW-0816">Tricarboxylic acid cycle</keyword>
<dbReference type="Pfam" id="PF20659">
    <property type="entry name" value="MS_C"/>
    <property type="match status" value="1"/>
</dbReference>
<evidence type="ECO:0000313" key="18">
    <source>
        <dbReference type="EMBL" id="OBX80742.1"/>
    </source>
</evidence>
<evidence type="ECO:0000259" key="17">
    <source>
        <dbReference type="Pfam" id="PF20659"/>
    </source>
</evidence>
<dbReference type="GO" id="GO:0005829">
    <property type="term" value="C:cytosol"/>
    <property type="evidence" value="ECO:0007669"/>
    <property type="project" value="TreeGrafter"/>
</dbReference>
<comment type="function">
    <text evidence="10">Involved in the glycolate utilization. Catalyzes the condensation and subsequent hydrolysis of acetyl-coenzyme A (acetyl-CoA) and glyoxylate to form malate and CoA.</text>
</comment>
<feature type="binding site" evidence="10">
    <location>
        <position position="355"/>
    </location>
    <ligand>
        <name>glyoxylate</name>
        <dbReference type="ChEBI" id="CHEBI:36655"/>
    </ligand>
</feature>
<dbReference type="STRING" id="34059.A9308_02865"/>
<evidence type="ECO:0000256" key="12">
    <source>
        <dbReference type="PIRSR" id="PIRSR601465-50"/>
    </source>
</evidence>
<dbReference type="InterPro" id="IPR048357">
    <property type="entry name" value="MSG_insertion"/>
</dbReference>
<dbReference type="Proteomes" id="UP000092508">
    <property type="component" value="Unassembled WGS sequence"/>
</dbReference>
<evidence type="ECO:0000256" key="11">
    <source>
        <dbReference type="NCBIfam" id="TIGR01345"/>
    </source>
</evidence>
<accession>A0A1B8QFJ7</accession>
<feature type="domain" description="Malate synthase TIM barrel" evidence="14">
    <location>
        <begin position="352"/>
        <end position="603"/>
    </location>
</feature>
<feature type="domain" description="Malate synthase C-terminal" evidence="17">
    <location>
        <begin position="615"/>
        <end position="708"/>
    </location>
</feature>
<comment type="caution">
    <text evidence="18">The sequence shown here is derived from an EMBL/GenBank/DDBJ whole genome shotgun (WGS) entry which is preliminary data.</text>
</comment>
<feature type="binding site" evidence="10">
    <location>
        <position position="451"/>
    </location>
    <ligand>
        <name>glyoxylate</name>
        <dbReference type="ChEBI" id="CHEBI:36655"/>
    </ligand>
</feature>
<comment type="subunit">
    <text evidence="10">Monomer.</text>
</comment>
<evidence type="ECO:0000259" key="14">
    <source>
        <dbReference type="Pfam" id="PF01274"/>
    </source>
</evidence>
<feature type="active site" description="Proton donor" evidence="10 12">
    <location>
        <position position="655"/>
    </location>
</feature>
<feature type="binding site" evidence="10">
    <location>
        <begin position="476"/>
        <end position="479"/>
    </location>
    <ligand>
        <name>glyoxylate</name>
        <dbReference type="ChEBI" id="CHEBI:36655"/>
    </ligand>
</feature>
<dbReference type="Pfam" id="PF20656">
    <property type="entry name" value="MS_N"/>
    <property type="match status" value="1"/>
</dbReference>
<comment type="similarity">
    <text evidence="10 13">Belongs to the malate synthase family. GlcB subfamily.</text>
</comment>
<organism evidence="18 19">
    <name type="scientific">Faucicola atlantae</name>
    <dbReference type="NCBI Taxonomy" id="34059"/>
    <lineage>
        <taxon>Bacteria</taxon>
        <taxon>Pseudomonadati</taxon>
        <taxon>Pseudomonadota</taxon>
        <taxon>Gammaproteobacteria</taxon>
        <taxon>Moraxellales</taxon>
        <taxon>Moraxellaceae</taxon>
        <taxon>Faucicola</taxon>
    </lineage>
</organism>
<gene>
    <name evidence="10" type="primary">glcB</name>
    <name evidence="18" type="ORF">A9308_02865</name>
</gene>
<dbReference type="PANTHER" id="PTHR42739">
    <property type="entry name" value="MALATE SYNTHASE G"/>
    <property type="match status" value="1"/>
</dbReference>
<comment type="catalytic activity">
    <reaction evidence="9 10 13">
        <text>glyoxylate + acetyl-CoA + H2O = (S)-malate + CoA + H(+)</text>
        <dbReference type="Rhea" id="RHEA:18181"/>
        <dbReference type="ChEBI" id="CHEBI:15377"/>
        <dbReference type="ChEBI" id="CHEBI:15378"/>
        <dbReference type="ChEBI" id="CHEBI:15589"/>
        <dbReference type="ChEBI" id="CHEBI:36655"/>
        <dbReference type="ChEBI" id="CHEBI:57287"/>
        <dbReference type="ChEBI" id="CHEBI:57288"/>
        <dbReference type="EC" id="2.3.3.9"/>
    </reaction>
</comment>
<dbReference type="EMBL" id="LZMZ01000004">
    <property type="protein sequence ID" value="OBX80742.1"/>
    <property type="molecule type" value="Genomic_DNA"/>
</dbReference>
<feature type="binding site" evidence="10">
    <location>
        <position position="479"/>
    </location>
    <ligand>
        <name>Mg(2+)</name>
        <dbReference type="ChEBI" id="CHEBI:18420"/>
    </ligand>
</feature>
<dbReference type="Pfam" id="PF01274">
    <property type="entry name" value="MS_TIM-barrel"/>
    <property type="match status" value="1"/>
</dbReference>
<proteinExistence type="inferred from homology"/>
<dbReference type="SUPFAM" id="SSF51645">
    <property type="entry name" value="Malate synthase G"/>
    <property type="match status" value="1"/>
</dbReference>
<dbReference type="GO" id="GO:0009436">
    <property type="term" value="P:glyoxylate catabolic process"/>
    <property type="evidence" value="ECO:0007669"/>
    <property type="project" value="TreeGrafter"/>
</dbReference>
<evidence type="ECO:0000256" key="7">
    <source>
        <dbReference type="ARBA" id="ARBA00022842"/>
    </source>
</evidence>
<feature type="domain" description="Malate synthase N-terminal" evidence="15">
    <location>
        <begin position="30"/>
        <end position="85"/>
    </location>
</feature>
<keyword evidence="7 10" id="KW-0460">Magnesium</keyword>
<dbReference type="GO" id="GO:0006097">
    <property type="term" value="P:glyoxylate cycle"/>
    <property type="evidence" value="ECO:0007669"/>
    <property type="project" value="UniProtKB-UniRule"/>
</dbReference>
<dbReference type="InterPro" id="IPR001465">
    <property type="entry name" value="Malate_synthase_TIM"/>
</dbReference>
<feature type="active site" description="Proton acceptor" evidence="10 12">
    <location>
        <position position="355"/>
    </location>
</feature>
<dbReference type="NCBIfam" id="NF002825">
    <property type="entry name" value="PRK02999.1"/>
    <property type="match status" value="1"/>
</dbReference>
<comment type="subcellular location">
    <subcellularLocation>
        <location evidence="10 13">Cytoplasm</location>
    </subcellularLocation>
</comment>
<keyword evidence="3 10" id="KW-0963">Cytoplasm</keyword>
<evidence type="ECO:0000259" key="16">
    <source>
        <dbReference type="Pfam" id="PF20658"/>
    </source>
</evidence>
<dbReference type="GO" id="GO:0004474">
    <property type="term" value="F:malate synthase activity"/>
    <property type="evidence" value="ECO:0007669"/>
    <property type="project" value="UniProtKB-UniRule"/>
</dbReference>
<dbReference type="Gene3D" id="3.20.20.360">
    <property type="entry name" value="Malate synthase, domain 3"/>
    <property type="match status" value="2"/>
</dbReference>
<feature type="domain" description="Malate synthase G alpha-beta insertion" evidence="16">
    <location>
        <begin position="176"/>
        <end position="250"/>
    </location>
</feature>
<dbReference type="InterPro" id="IPR011076">
    <property type="entry name" value="Malate_synth_sf"/>
</dbReference>
<comment type="pathway">
    <text evidence="10 13">Carbohydrate metabolism; glyoxylate cycle; (S)-malate from isocitrate: step 2/2.</text>
</comment>
<keyword evidence="5 10" id="KW-0808">Transferase</keyword>
<dbReference type="AlphaFoldDB" id="A0A1B8QFJ7"/>